<name>A0A223D6L9_9BACL</name>
<sequence length="388" mass="44146">MPNEMRVHSKLIKLMPIFLLVNLICGCWDIKEIESINYVTGIGIDYVDQHFVLYAQMIDFTNVAKTETGKSDKPAQVWIGKTKGKTLKQAMNRLYSSMQGRTSWSHISCIIMSENALRTDFLTSTDAIGRYQEIRLTPWIFGTKEPLDQILTTPAFFNVSPLNTVSHEPVEDYKQRSYIAPTQFVKLTAQLTEPATTILLPSLSINRSTWKKNEQKEPKLFVDGAYAMSEGKLIGLLNNKKLTGLRWVEQKTKESFLAITKNGEDAAVLSLEHPKVRKSMKIVNGKPKFQLHIKLNGNVNEVYKEVTREELEKIAAEVVRTEVVTTFQNGLKINSDPYRLEHLLFKHKTGVWKRLKSSGDSLLNEHSLDSVTVKINLDHFGLKILPLK</sequence>
<evidence type="ECO:0000256" key="6">
    <source>
        <dbReference type="ARBA" id="ARBA00023139"/>
    </source>
</evidence>
<keyword evidence="11" id="KW-1185">Reference proteome</keyword>
<dbReference type="EMBL" id="CP022657">
    <property type="protein sequence ID" value="ASS77140.1"/>
    <property type="molecule type" value="Genomic_DNA"/>
</dbReference>
<evidence type="ECO:0000256" key="4">
    <source>
        <dbReference type="ARBA" id="ARBA00022729"/>
    </source>
</evidence>
<dbReference type="OrthoDB" id="2380468at2"/>
<dbReference type="InterPro" id="IPR038501">
    <property type="entry name" value="Spore_GerAC_C_sf"/>
</dbReference>
<dbReference type="PANTHER" id="PTHR35789:SF1">
    <property type="entry name" value="SPORE GERMINATION PROTEIN B3"/>
    <property type="match status" value="1"/>
</dbReference>
<dbReference type="AlphaFoldDB" id="A0A223D6L9"/>
<dbReference type="InterPro" id="IPR057336">
    <property type="entry name" value="GerAC_N"/>
</dbReference>
<evidence type="ECO:0000256" key="3">
    <source>
        <dbReference type="ARBA" id="ARBA00022544"/>
    </source>
</evidence>
<keyword evidence="3" id="KW-0309">Germination</keyword>
<dbReference type="PANTHER" id="PTHR35789">
    <property type="entry name" value="SPORE GERMINATION PROTEIN B3"/>
    <property type="match status" value="1"/>
</dbReference>
<reference evidence="10 11" key="1">
    <citation type="journal article" date="2015" name="Int. J. Syst. Evol. Microbiol.">
        <title>Tumebacillus algifaecis sp. nov., isolated from decomposing algal scum.</title>
        <authorList>
            <person name="Wu Y.F."/>
            <person name="Zhang B."/>
            <person name="Xing P."/>
            <person name="Wu Q.L."/>
            <person name="Liu S.J."/>
        </authorList>
    </citation>
    <scope>NUCLEOTIDE SEQUENCE [LARGE SCALE GENOMIC DNA]</scope>
    <source>
        <strain evidence="10 11">THMBR28</strain>
    </source>
</reference>
<accession>A0A223D6L9</accession>
<evidence type="ECO:0000313" key="11">
    <source>
        <dbReference type="Proteomes" id="UP000214688"/>
    </source>
</evidence>
<evidence type="ECO:0000259" key="9">
    <source>
        <dbReference type="Pfam" id="PF25198"/>
    </source>
</evidence>
<keyword evidence="5" id="KW-0472">Membrane</keyword>
<evidence type="ECO:0000256" key="5">
    <source>
        <dbReference type="ARBA" id="ARBA00023136"/>
    </source>
</evidence>
<proteinExistence type="inferred from homology"/>
<dbReference type="InterPro" id="IPR008844">
    <property type="entry name" value="Spore_GerAC-like"/>
</dbReference>
<evidence type="ECO:0000313" key="10">
    <source>
        <dbReference type="EMBL" id="ASS77140.1"/>
    </source>
</evidence>
<dbReference type="GO" id="GO:0009847">
    <property type="term" value="P:spore germination"/>
    <property type="evidence" value="ECO:0007669"/>
    <property type="project" value="InterPro"/>
</dbReference>
<dbReference type="Gene3D" id="3.30.300.210">
    <property type="entry name" value="Nutrient germinant receptor protein C, domain 3"/>
    <property type="match status" value="1"/>
</dbReference>
<organism evidence="10 11">
    <name type="scientific">Tumebacillus algifaecis</name>
    <dbReference type="NCBI Taxonomy" id="1214604"/>
    <lineage>
        <taxon>Bacteria</taxon>
        <taxon>Bacillati</taxon>
        <taxon>Bacillota</taxon>
        <taxon>Bacilli</taxon>
        <taxon>Bacillales</taxon>
        <taxon>Alicyclobacillaceae</taxon>
        <taxon>Tumebacillus</taxon>
    </lineage>
</organism>
<evidence type="ECO:0000256" key="1">
    <source>
        <dbReference type="ARBA" id="ARBA00004635"/>
    </source>
</evidence>
<keyword evidence="4" id="KW-0732">Signal</keyword>
<dbReference type="Pfam" id="PF25198">
    <property type="entry name" value="Spore_GerAC_N"/>
    <property type="match status" value="1"/>
</dbReference>
<dbReference type="KEGG" id="tab:CIG75_06695"/>
<keyword evidence="7" id="KW-0449">Lipoprotein</keyword>
<comment type="subcellular location">
    <subcellularLocation>
        <location evidence="1">Membrane</location>
        <topology evidence="1">Lipid-anchor</topology>
    </subcellularLocation>
</comment>
<feature type="domain" description="Spore germination protein N-terminal" evidence="9">
    <location>
        <begin position="29"/>
        <end position="204"/>
    </location>
</feature>
<comment type="similarity">
    <text evidence="2">Belongs to the GerABKC lipoprotein family.</text>
</comment>
<dbReference type="Proteomes" id="UP000214688">
    <property type="component" value="Chromosome"/>
</dbReference>
<gene>
    <name evidence="10" type="ORF">CIG75_06695</name>
</gene>
<protein>
    <submittedName>
        <fullName evidence="10">Spore gernimation protein GerC</fullName>
    </submittedName>
</protein>
<evidence type="ECO:0000259" key="8">
    <source>
        <dbReference type="Pfam" id="PF05504"/>
    </source>
</evidence>
<evidence type="ECO:0000256" key="7">
    <source>
        <dbReference type="ARBA" id="ARBA00023288"/>
    </source>
</evidence>
<dbReference type="NCBIfam" id="TIGR02887">
    <property type="entry name" value="spore_ger_x_C"/>
    <property type="match status" value="1"/>
</dbReference>
<feature type="domain" description="Spore germination GerAC-like C-terminal" evidence="8">
    <location>
        <begin position="224"/>
        <end position="380"/>
    </location>
</feature>
<dbReference type="Pfam" id="PF05504">
    <property type="entry name" value="Spore_GerAC"/>
    <property type="match status" value="1"/>
</dbReference>
<keyword evidence="6" id="KW-0564">Palmitate</keyword>
<dbReference type="GO" id="GO:0016020">
    <property type="term" value="C:membrane"/>
    <property type="evidence" value="ECO:0007669"/>
    <property type="project" value="UniProtKB-SubCell"/>
</dbReference>
<dbReference type="PROSITE" id="PS51257">
    <property type="entry name" value="PROKAR_LIPOPROTEIN"/>
    <property type="match status" value="1"/>
</dbReference>
<evidence type="ECO:0000256" key="2">
    <source>
        <dbReference type="ARBA" id="ARBA00007886"/>
    </source>
</evidence>
<dbReference type="InterPro" id="IPR046953">
    <property type="entry name" value="Spore_GerAC-like_C"/>
</dbReference>